<gene>
    <name evidence="4" type="ORF">HUV48_04825</name>
</gene>
<dbReference type="SFLD" id="SFLDG01150">
    <property type="entry name" value="Main.1:_Beta-like"/>
    <property type="match status" value="1"/>
</dbReference>
<dbReference type="SUPFAM" id="SSF52833">
    <property type="entry name" value="Thioredoxin-like"/>
    <property type="match status" value="1"/>
</dbReference>
<sequence>MKLYYSPGACSLASHIALIEGGKDFEAVKVDLSSHETENGDDFYEINPRGYVPAIDTGDCGLITENPAVLTYIAENTGGLPAGEPFYRILEWLGFIGTELHGAYHPLFGEASDEQKQKAKQKLAKNYKLVEDQMNGSEWLVGEGPSVADNYLFVTLTWAENFGIELPDALVQYRERNKQRDAVQKAMKAEGLT</sequence>
<dbReference type="CDD" id="cd03188">
    <property type="entry name" value="GST_C_Beta"/>
    <property type="match status" value="1"/>
</dbReference>
<comment type="similarity">
    <text evidence="1">Belongs to the GST superfamily.</text>
</comment>
<comment type="caution">
    <text evidence="4">The sequence shown here is derived from an EMBL/GenBank/DDBJ whole genome shotgun (WGS) entry which is preliminary data.</text>
</comment>
<dbReference type="InterPro" id="IPR004046">
    <property type="entry name" value="GST_C"/>
</dbReference>
<feature type="domain" description="GST C-terminal" evidence="3">
    <location>
        <begin position="82"/>
        <end position="193"/>
    </location>
</feature>
<keyword evidence="5" id="KW-1185">Reference proteome</keyword>
<dbReference type="PROSITE" id="PS50405">
    <property type="entry name" value="GST_CTER"/>
    <property type="match status" value="1"/>
</dbReference>
<feature type="domain" description="GST N-terminal" evidence="2">
    <location>
        <begin position="1"/>
        <end position="81"/>
    </location>
</feature>
<dbReference type="EMBL" id="JABWGV010000001">
    <property type="protein sequence ID" value="NVD44338.1"/>
    <property type="molecule type" value="Genomic_DNA"/>
</dbReference>
<evidence type="ECO:0000256" key="1">
    <source>
        <dbReference type="RuleBase" id="RU003494"/>
    </source>
</evidence>
<evidence type="ECO:0000259" key="3">
    <source>
        <dbReference type="PROSITE" id="PS50405"/>
    </source>
</evidence>
<organism evidence="4 5">
    <name type="scientific">Qipengyuania atrilutea</name>
    <dbReference type="NCBI Taxonomy" id="2744473"/>
    <lineage>
        <taxon>Bacteria</taxon>
        <taxon>Pseudomonadati</taxon>
        <taxon>Pseudomonadota</taxon>
        <taxon>Alphaproteobacteria</taxon>
        <taxon>Sphingomonadales</taxon>
        <taxon>Erythrobacteraceae</taxon>
        <taxon>Qipengyuania</taxon>
    </lineage>
</organism>
<accession>A0A850H362</accession>
<dbReference type="Pfam" id="PF00043">
    <property type="entry name" value="GST_C"/>
    <property type="match status" value="1"/>
</dbReference>
<dbReference type="CDD" id="cd03057">
    <property type="entry name" value="GST_N_Beta"/>
    <property type="match status" value="1"/>
</dbReference>
<dbReference type="RefSeq" id="WP_176266581.1">
    <property type="nucleotide sequence ID" value="NZ_JABWGV010000001.1"/>
</dbReference>
<dbReference type="SFLD" id="SFLDG00358">
    <property type="entry name" value="Main_(cytGST)"/>
    <property type="match status" value="1"/>
</dbReference>
<dbReference type="SUPFAM" id="SSF47616">
    <property type="entry name" value="GST C-terminal domain-like"/>
    <property type="match status" value="1"/>
</dbReference>
<dbReference type="PROSITE" id="PS50404">
    <property type="entry name" value="GST_NTER"/>
    <property type="match status" value="1"/>
</dbReference>
<proteinExistence type="inferred from homology"/>
<reference evidence="4 5" key="1">
    <citation type="submission" date="2020-06" db="EMBL/GenBank/DDBJ databases">
        <title>Altererythrobacter sp. HHU K3-1.</title>
        <authorList>
            <person name="Zhang D."/>
            <person name="Xue H."/>
        </authorList>
    </citation>
    <scope>NUCLEOTIDE SEQUENCE [LARGE SCALE GENOMIC DNA]</scope>
    <source>
        <strain evidence="4 5">HHU K3-1</strain>
    </source>
</reference>
<protein>
    <submittedName>
        <fullName evidence="4">Glutathione S-transferase family protein</fullName>
    </submittedName>
</protein>
<evidence type="ECO:0000313" key="4">
    <source>
        <dbReference type="EMBL" id="NVD44338.1"/>
    </source>
</evidence>
<dbReference type="PANTHER" id="PTHR44051">
    <property type="entry name" value="GLUTATHIONE S-TRANSFERASE-RELATED"/>
    <property type="match status" value="1"/>
</dbReference>
<dbReference type="AlphaFoldDB" id="A0A850H362"/>
<dbReference type="InterPro" id="IPR036249">
    <property type="entry name" value="Thioredoxin-like_sf"/>
</dbReference>
<dbReference type="InterPro" id="IPR010987">
    <property type="entry name" value="Glutathione-S-Trfase_C-like"/>
</dbReference>
<dbReference type="Gene3D" id="3.40.30.10">
    <property type="entry name" value="Glutaredoxin"/>
    <property type="match status" value="1"/>
</dbReference>
<dbReference type="Gene3D" id="1.20.1050.10">
    <property type="match status" value="1"/>
</dbReference>
<dbReference type="InterPro" id="IPR036282">
    <property type="entry name" value="Glutathione-S-Trfase_C_sf"/>
</dbReference>
<name>A0A850H362_9SPHN</name>
<dbReference type="InterPro" id="IPR040079">
    <property type="entry name" value="Glutathione_S-Trfase"/>
</dbReference>
<dbReference type="Pfam" id="PF02798">
    <property type="entry name" value="GST_N"/>
    <property type="match status" value="1"/>
</dbReference>
<evidence type="ECO:0000313" key="5">
    <source>
        <dbReference type="Proteomes" id="UP000561438"/>
    </source>
</evidence>
<dbReference type="InterPro" id="IPR004045">
    <property type="entry name" value="Glutathione_S-Trfase_N"/>
</dbReference>
<dbReference type="SFLD" id="SFLDS00019">
    <property type="entry name" value="Glutathione_Transferase_(cytos"/>
    <property type="match status" value="1"/>
</dbReference>
<dbReference type="PANTHER" id="PTHR44051:SF8">
    <property type="entry name" value="GLUTATHIONE S-TRANSFERASE GSTA"/>
    <property type="match status" value="1"/>
</dbReference>
<keyword evidence="4" id="KW-0808">Transferase</keyword>
<evidence type="ECO:0000259" key="2">
    <source>
        <dbReference type="PROSITE" id="PS50404"/>
    </source>
</evidence>
<dbReference type="GO" id="GO:0016740">
    <property type="term" value="F:transferase activity"/>
    <property type="evidence" value="ECO:0007669"/>
    <property type="project" value="UniProtKB-KW"/>
</dbReference>
<dbReference type="Proteomes" id="UP000561438">
    <property type="component" value="Unassembled WGS sequence"/>
</dbReference>